<dbReference type="SMART" id="SM00530">
    <property type="entry name" value="HTH_XRE"/>
    <property type="match status" value="1"/>
</dbReference>
<dbReference type="Proteomes" id="UP000291097">
    <property type="component" value="Unassembled WGS sequence"/>
</dbReference>
<proteinExistence type="predicted"/>
<evidence type="ECO:0000259" key="1">
    <source>
        <dbReference type="PROSITE" id="PS50943"/>
    </source>
</evidence>
<dbReference type="Gene3D" id="1.10.260.40">
    <property type="entry name" value="lambda repressor-like DNA-binding domains"/>
    <property type="match status" value="1"/>
</dbReference>
<feature type="domain" description="HTH cro/C1-type" evidence="1">
    <location>
        <begin position="28"/>
        <end position="82"/>
    </location>
</feature>
<reference evidence="2 3" key="1">
    <citation type="submission" date="2019-02" db="EMBL/GenBank/DDBJ databases">
        <title>Genomic Encyclopedia of Archaeal and Bacterial Type Strains, Phase II (KMG-II): from individual species to whole genera.</title>
        <authorList>
            <person name="Goeker M."/>
        </authorList>
    </citation>
    <scope>NUCLEOTIDE SEQUENCE [LARGE SCALE GENOMIC DNA]</scope>
    <source>
        <strain evidence="2 3">DSM 18328</strain>
    </source>
</reference>
<dbReference type="OrthoDB" id="371772at2157"/>
<dbReference type="CDD" id="cd00093">
    <property type="entry name" value="HTH_XRE"/>
    <property type="match status" value="1"/>
</dbReference>
<comment type="caution">
    <text evidence="2">The sequence shown here is derived from an EMBL/GenBank/DDBJ whole genome shotgun (WGS) entry which is preliminary data.</text>
</comment>
<dbReference type="GO" id="GO:0003677">
    <property type="term" value="F:DNA binding"/>
    <property type="evidence" value="ECO:0007669"/>
    <property type="project" value="InterPro"/>
</dbReference>
<organism evidence="2 3">
    <name type="scientific">Natrinema hispanicum</name>
    <dbReference type="NCBI Taxonomy" id="392421"/>
    <lineage>
        <taxon>Archaea</taxon>
        <taxon>Methanobacteriati</taxon>
        <taxon>Methanobacteriota</taxon>
        <taxon>Stenosarchaea group</taxon>
        <taxon>Halobacteria</taxon>
        <taxon>Halobacteriales</taxon>
        <taxon>Natrialbaceae</taxon>
        <taxon>Natrinema</taxon>
    </lineage>
</organism>
<evidence type="ECO:0000313" key="2">
    <source>
        <dbReference type="EMBL" id="RZV10556.1"/>
    </source>
</evidence>
<name>A0A482Y7N8_9EURY</name>
<dbReference type="InterPro" id="IPR010982">
    <property type="entry name" value="Lambda_DNA-bd_dom_sf"/>
</dbReference>
<dbReference type="EMBL" id="SHMP01000004">
    <property type="protein sequence ID" value="RZV10556.1"/>
    <property type="molecule type" value="Genomic_DNA"/>
</dbReference>
<dbReference type="SUPFAM" id="SSF47413">
    <property type="entry name" value="lambda repressor-like DNA-binding domains"/>
    <property type="match status" value="1"/>
</dbReference>
<dbReference type="InterPro" id="IPR017271">
    <property type="entry name" value="Tscrpt_reg_HTH_MJ1545_prd"/>
</dbReference>
<dbReference type="AlphaFoldDB" id="A0A482Y7N8"/>
<dbReference type="PROSITE" id="PS50943">
    <property type="entry name" value="HTH_CROC1"/>
    <property type="match status" value="1"/>
</dbReference>
<evidence type="ECO:0000313" key="3">
    <source>
        <dbReference type="Proteomes" id="UP000291097"/>
    </source>
</evidence>
<sequence>MSGRGPKRELAEKIAGEITLSDDPGATLRKWRTDFDISQTDLAAELDVSSSVISDYESGRRESPGIGVVGRLVEGLLTIDERRGGERIRQYGRVLSAGFESDVVYDLREYATSIPLARLYDDLEATEVTAGSTDRVSGHTVIDSIEAITRLSSEEFFRLYGQSTNRVLVFTGVTRGESPLVALRVVNPTPNAVILHGIEEADLWDHAADLARIDGYSLAVTNAPLDDMLEYLVSLE</sequence>
<dbReference type="Pfam" id="PF01381">
    <property type="entry name" value="HTH_3"/>
    <property type="match status" value="1"/>
</dbReference>
<gene>
    <name evidence="2" type="ORF">BDK88_1725</name>
</gene>
<dbReference type="RefSeq" id="WP_130500049.1">
    <property type="nucleotide sequence ID" value="NZ_SHMP01000004.1"/>
</dbReference>
<dbReference type="InterPro" id="IPR001387">
    <property type="entry name" value="Cro/C1-type_HTH"/>
</dbReference>
<dbReference type="PIRSF" id="PIRSF037724">
    <property type="entry name" value="TF_HTH_MJ1545_prd"/>
    <property type="match status" value="1"/>
</dbReference>
<protein>
    <submittedName>
        <fullName evidence="2">Xre family transcriptional regulator</fullName>
    </submittedName>
</protein>
<accession>A0A482Y7N8</accession>